<dbReference type="SMART" id="SM00893">
    <property type="entry name" value="ETF"/>
    <property type="match status" value="1"/>
</dbReference>
<dbReference type="SUPFAM" id="SSF52402">
    <property type="entry name" value="Adenine nucleotide alpha hydrolases-like"/>
    <property type="match status" value="1"/>
</dbReference>
<comment type="caution">
    <text evidence="3">The sequence shown here is derived from an EMBL/GenBank/DDBJ whole genome shotgun (WGS) entry which is preliminary data.</text>
</comment>
<evidence type="ECO:0000313" key="4">
    <source>
        <dbReference type="Proteomes" id="UP000070184"/>
    </source>
</evidence>
<dbReference type="InterPro" id="IPR033947">
    <property type="entry name" value="ETF_alpha_N"/>
</dbReference>
<dbReference type="Proteomes" id="UP000070184">
    <property type="component" value="Unassembled WGS sequence"/>
</dbReference>
<dbReference type="Pfam" id="PF01012">
    <property type="entry name" value="ETF"/>
    <property type="match status" value="1"/>
</dbReference>
<dbReference type="GO" id="GO:0050660">
    <property type="term" value="F:flavin adenine dinucleotide binding"/>
    <property type="evidence" value="ECO:0007669"/>
    <property type="project" value="InterPro"/>
</dbReference>
<feature type="domain" description="Electron transfer flavoprotein alpha/beta-subunit N-terminal" evidence="2">
    <location>
        <begin position="2"/>
        <end position="192"/>
    </location>
</feature>
<organism evidence="3 4">
    <name type="scientific">candidate division MSBL1 archaeon SCGC-AAA259B11</name>
    <dbReference type="NCBI Taxonomy" id="1698260"/>
    <lineage>
        <taxon>Archaea</taxon>
        <taxon>Methanobacteriati</taxon>
        <taxon>Methanobacteriota</taxon>
        <taxon>candidate division MSBL1</taxon>
    </lineage>
</organism>
<sequence length="322" mass="35781">MILVVAEKADGKIKDITFEMLSKAEELAEKADSEVATLLLTEKKEELVKELENWTDKLFIAENDLFKDFNSDIHKQALSGIIEETEPELILMGHTYQGMELAPGLATKLDIPLISDVTEIVWEDEKPKVEREIFGGKVISEVEFVEDKQHMLTVRPAAFEAREPPGLSAEVIDFEPQISDSEVKREVLGISKPEAGEVDITSSDILVAVGRGIGADKEDLQIIEELADSIGGEICCTRPMVDKEWFPESRLVGQSGKTVTPNLFFAIGISGEFYFTMGMENSENIIAINRDPDAPIYRVADYGVVDDLFEVVPELTKVLQES</sequence>
<dbReference type="AlphaFoldDB" id="A0A133U547"/>
<dbReference type="GO" id="GO:0033539">
    <property type="term" value="P:fatty acid beta-oxidation using acyl-CoA dehydrogenase"/>
    <property type="evidence" value="ECO:0007669"/>
    <property type="project" value="TreeGrafter"/>
</dbReference>
<protein>
    <recommendedName>
        <fullName evidence="2">Electron transfer flavoprotein alpha/beta-subunit N-terminal domain-containing protein</fullName>
    </recommendedName>
</protein>
<gene>
    <name evidence="3" type="ORF">AKJ61_03155</name>
</gene>
<dbReference type="PANTHER" id="PTHR43153">
    <property type="entry name" value="ELECTRON TRANSFER FLAVOPROTEIN ALPHA"/>
    <property type="match status" value="1"/>
</dbReference>
<dbReference type="Gene3D" id="3.40.50.620">
    <property type="entry name" value="HUPs"/>
    <property type="match status" value="1"/>
</dbReference>
<accession>A0A133U547</accession>
<dbReference type="PATRIC" id="fig|1698260.3.peg.717"/>
<evidence type="ECO:0000259" key="2">
    <source>
        <dbReference type="SMART" id="SM00893"/>
    </source>
</evidence>
<name>A0A133U547_9EURY</name>
<keyword evidence="4" id="KW-1185">Reference proteome</keyword>
<evidence type="ECO:0000313" key="3">
    <source>
        <dbReference type="EMBL" id="KXA89304.1"/>
    </source>
</evidence>
<reference evidence="3 4" key="1">
    <citation type="journal article" date="2016" name="Sci. Rep.">
        <title>Metabolic traits of an uncultured archaeal lineage -MSBL1- from brine pools of the Red Sea.</title>
        <authorList>
            <person name="Mwirichia R."/>
            <person name="Alam I."/>
            <person name="Rashid M."/>
            <person name="Vinu M."/>
            <person name="Ba-Alawi W."/>
            <person name="Anthony Kamau A."/>
            <person name="Kamanda Ngugi D."/>
            <person name="Goker M."/>
            <person name="Klenk H.P."/>
            <person name="Bajic V."/>
            <person name="Stingl U."/>
        </authorList>
    </citation>
    <scope>NUCLEOTIDE SEQUENCE [LARGE SCALE GENOMIC DNA]</scope>
    <source>
        <strain evidence="3">SCGC-AAA259B11</strain>
    </source>
</reference>
<dbReference type="SUPFAM" id="SSF52467">
    <property type="entry name" value="DHS-like NAD/FAD-binding domain"/>
    <property type="match status" value="1"/>
</dbReference>
<dbReference type="PANTHER" id="PTHR43153:SF1">
    <property type="entry name" value="ELECTRON TRANSFER FLAVOPROTEIN SUBUNIT ALPHA, MITOCHONDRIAL"/>
    <property type="match status" value="1"/>
</dbReference>
<dbReference type="InterPro" id="IPR014729">
    <property type="entry name" value="Rossmann-like_a/b/a_fold"/>
</dbReference>
<dbReference type="Gene3D" id="3.40.50.1220">
    <property type="entry name" value="TPP-binding domain"/>
    <property type="match status" value="1"/>
</dbReference>
<comment type="similarity">
    <text evidence="1">Belongs to the ETF alpha-subunit/FixB family.</text>
</comment>
<evidence type="ECO:0000256" key="1">
    <source>
        <dbReference type="ARBA" id="ARBA00005817"/>
    </source>
</evidence>
<dbReference type="InterPro" id="IPR014730">
    <property type="entry name" value="ETF_a/b_N"/>
</dbReference>
<dbReference type="InterPro" id="IPR001308">
    <property type="entry name" value="ETF_a/FixB"/>
</dbReference>
<dbReference type="PIRSF" id="PIRSF000089">
    <property type="entry name" value="Electra_flavoP_a"/>
    <property type="match status" value="1"/>
</dbReference>
<proteinExistence type="inferred from homology"/>
<dbReference type="EMBL" id="LHXK01000043">
    <property type="protein sequence ID" value="KXA89304.1"/>
    <property type="molecule type" value="Genomic_DNA"/>
</dbReference>
<dbReference type="CDD" id="cd01715">
    <property type="entry name" value="ETF_alpha"/>
    <property type="match status" value="1"/>
</dbReference>
<dbReference type="InterPro" id="IPR029035">
    <property type="entry name" value="DHS-like_NAD/FAD-binding_dom"/>
</dbReference>
<dbReference type="InterPro" id="IPR014731">
    <property type="entry name" value="ETF_asu_C"/>
</dbReference>
<dbReference type="GO" id="GO:0009055">
    <property type="term" value="F:electron transfer activity"/>
    <property type="evidence" value="ECO:0007669"/>
    <property type="project" value="InterPro"/>
</dbReference>
<dbReference type="Pfam" id="PF00766">
    <property type="entry name" value="ETF_alpha"/>
    <property type="match status" value="1"/>
</dbReference>